<dbReference type="Pfam" id="PF13645">
    <property type="entry name" value="YkuD_2"/>
    <property type="match status" value="1"/>
</dbReference>
<dbReference type="PANTHER" id="PTHR38477:SF1">
    <property type="entry name" value="MUREIN L,D-TRANSPEPTIDASE CATALYTIC DOMAIN FAMILY PROTEIN"/>
    <property type="match status" value="1"/>
</dbReference>
<accession>A0A4R8DR08</accession>
<dbReference type="RefSeq" id="WP_133990746.1">
    <property type="nucleotide sequence ID" value="NZ_SODV01000001.1"/>
</dbReference>
<dbReference type="AlphaFoldDB" id="A0A4R8DR08"/>
<gene>
    <name evidence="1" type="ORF">EDB95_0777</name>
</gene>
<comment type="caution">
    <text evidence="1">The sequence shown here is derived from an EMBL/GenBank/DDBJ whole genome shotgun (WGS) entry which is preliminary data.</text>
</comment>
<dbReference type="EMBL" id="SODV01000001">
    <property type="protein sequence ID" value="TDW99766.1"/>
    <property type="molecule type" value="Genomic_DNA"/>
</dbReference>
<keyword evidence="2" id="KW-1185">Reference proteome</keyword>
<dbReference type="PANTHER" id="PTHR38477">
    <property type="entry name" value="HYPOTHETICAL EXPORTED PROTEIN"/>
    <property type="match status" value="1"/>
</dbReference>
<evidence type="ECO:0000313" key="2">
    <source>
        <dbReference type="Proteomes" id="UP000294498"/>
    </source>
</evidence>
<organism evidence="1 2">
    <name type="scientific">Dinghuibacter silviterrae</name>
    <dbReference type="NCBI Taxonomy" id="1539049"/>
    <lineage>
        <taxon>Bacteria</taxon>
        <taxon>Pseudomonadati</taxon>
        <taxon>Bacteroidota</taxon>
        <taxon>Chitinophagia</taxon>
        <taxon>Chitinophagales</taxon>
        <taxon>Chitinophagaceae</taxon>
        <taxon>Dinghuibacter</taxon>
    </lineage>
</organism>
<reference evidence="1 2" key="1">
    <citation type="submission" date="2019-03" db="EMBL/GenBank/DDBJ databases">
        <title>Genomic Encyclopedia of Type Strains, Phase IV (KMG-IV): sequencing the most valuable type-strain genomes for metagenomic binning, comparative biology and taxonomic classification.</title>
        <authorList>
            <person name="Goeker M."/>
        </authorList>
    </citation>
    <scope>NUCLEOTIDE SEQUENCE [LARGE SCALE GENOMIC DNA]</scope>
    <source>
        <strain evidence="1 2">DSM 100059</strain>
    </source>
</reference>
<sequence length="245" mass="26308">MKLYSMTVPAIVLLSLYTGKKTISTPVIVGKAAAPPPAPTAALIPSPAGVNPDAYQMAMKGYQHLRKVGQLRNTRVLTIIDYTLSSLQKRLFVVDVKSGKVLYNTYVAHGMNSGKEYAHKFSNALESLETSLGFYVTMNAYEGKNGLALRLKGMEKGINDNATRRGIVLHGADYVSVGYGRQKGFMGRSEGCPAVPKSQTGPIVRSILGGSAVFAYYPSAQYLGKSKLVTINGMEPVHGHGNPLP</sequence>
<protein>
    <submittedName>
        <fullName evidence="1">L,D-transpeptidase-like protein</fullName>
    </submittedName>
</protein>
<proteinExistence type="predicted"/>
<dbReference type="OrthoDB" id="9815195at2"/>
<evidence type="ECO:0000313" key="1">
    <source>
        <dbReference type="EMBL" id="TDW99766.1"/>
    </source>
</evidence>
<name>A0A4R8DR08_9BACT</name>
<dbReference type="InterPro" id="IPR032676">
    <property type="entry name" value="YkuD_2"/>
</dbReference>
<dbReference type="Proteomes" id="UP000294498">
    <property type="component" value="Unassembled WGS sequence"/>
</dbReference>